<name>A0A804IXM2_MUSAM</name>
<organism evidence="5 6">
    <name type="scientific">Musa acuminata subsp. malaccensis</name>
    <name type="common">Wild banana</name>
    <name type="synonym">Musa malaccensis</name>
    <dbReference type="NCBI Taxonomy" id="214687"/>
    <lineage>
        <taxon>Eukaryota</taxon>
        <taxon>Viridiplantae</taxon>
        <taxon>Streptophyta</taxon>
        <taxon>Embryophyta</taxon>
        <taxon>Tracheophyta</taxon>
        <taxon>Spermatophyta</taxon>
        <taxon>Magnoliopsida</taxon>
        <taxon>Liliopsida</taxon>
        <taxon>Zingiberales</taxon>
        <taxon>Musaceae</taxon>
        <taxon>Musa</taxon>
    </lineage>
</organism>
<evidence type="ECO:0000259" key="3">
    <source>
        <dbReference type="PROSITE" id="PS51840"/>
    </source>
</evidence>
<feature type="coiled-coil region" evidence="1">
    <location>
        <begin position="512"/>
        <end position="546"/>
    </location>
</feature>
<dbReference type="OrthoDB" id="658575at2759"/>
<reference evidence="5" key="2">
    <citation type="submission" date="2021-05" db="UniProtKB">
        <authorList>
            <consortium name="EnsemblPlants"/>
        </authorList>
    </citation>
    <scope>IDENTIFICATION</scope>
    <source>
        <strain evidence="5">subsp. malaccensis</strain>
    </source>
</reference>
<dbReference type="InterPro" id="IPR019448">
    <property type="entry name" value="NT-C2"/>
</dbReference>
<feature type="region of interest" description="Disordered" evidence="2">
    <location>
        <begin position="235"/>
        <end position="293"/>
    </location>
</feature>
<dbReference type="Gramene" id="Ma04_t35840.1">
    <property type="protein sequence ID" value="Ma04_p35840.1"/>
    <property type="gene ID" value="Ma04_g35840"/>
</dbReference>
<feature type="coiled-coil region" evidence="1">
    <location>
        <begin position="950"/>
        <end position="998"/>
    </location>
</feature>
<feature type="compositionally biased region" description="Low complexity" evidence="2">
    <location>
        <begin position="260"/>
        <end position="275"/>
    </location>
</feature>
<feature type="coiled-coil region" evidence="1">
    <location>
        <begin position="313"/>
        <end position="469"/>
    </location>
</feature>
<evidence type="ECO:0000313" key="4">
    <source>
        <dbReference type="EMBL" id="CAG1844386.1"/>
    </source>
</evidence>
<feature type="coiled-coil region" evidence="1">
    <location>
        <begin position="676"/>
        <end position="809"/>
    </location>
</feature>
<evidence type="ECO:0000313" key="5">
    <source>
        <dbReference type="EnsemblPlants" id="Ma04_p35840.1"/>
    </source>
</evidence>
<feature type="coiled-coil region" evidence="1">
    <location>
        <begin position="581"/>
        <end position="650"/>
    </location>
</feature>
<dbReference type="PANTHER" id="PTHR47270:SF3">
    <property type="entry name" value="HYPOTETICAL PROTEIN"/>
    <property type="match status" value="1"/>
</dbReference>
<dbReference type="AlphaFoldDB" id="A0A804IXM2"/>
<evidence type="ECO:0000256" key="1">
    <source>
        <dbReference type="SAM" id="Coils"/>
    </source>
</evidence>
<dbReference type="EMBL" id="HG996469">
    <property type="protein sequence ID" value="CAG1844386.1"/>
    <property type="molecule type" value="Genomic_DNA"/>
</dbReference>
<keyword evidence="1" id="KW-0175">Coiled coil</keyword>
<dbReference type="PANTHER" id="PTHR47270">
    <property type="entry name" value="PROTEIN MLP1-LIKE"/>
    <property type="match status" value="1"/>
</dbReference>
<dbReference type="KEGG" id="mus:103982421"/>
<feature type="coiled-coil region" evidence="1">
    <location>
        <begin position="839"/>
        <end position="866"/>
    </location>
</feature>
<sequence>MFRLNRHKSDRSGDKVEFRFSNLQAFQVPKGWDRLLLSIISVETGKTIAKSSKATVRGGTCQWTGPEVIWISQDDASKELEESQIKFVLSMGSARSVILGEIVLNLADYLSSEDSGSLLLPLKKCESGTTLQVKIQCATPISKFSHEKNWRETTSHFEGLNTNNFGTSIKSDASDSIFNRSAESLSISHSSDTSCPDELQDMDTSFLASGSHCCSNSGNGSSGAGRTFVSARSSSNGTQCLGRHDSAGSFIGTGPEGELSKSNRSSFNSRVSGSSIHVNQRQDFAAPKSEDGYHTVSLRSRDSSIDIETAEEMEELHDEVKMWERHSRQLKHDIEILKKEISDKSKHQVNLDMELAAAYKEKNSLKQEVEQLKIALKESISKRTNTATDESQEMTFSLKNQDMINMQEELKDELKLLKESNATLTLQLSKSQESNIELVCIVQDLEQTIEKQKLESEKFSQKNNETINEEILQGQNLLDREAEHASKLFLKEEEIFKFEKLSNTPNTQQTNQIELKRSYSDLKREIEVLKAKLQEVEKDQVKLTDENLDLTFKMKELYKDIREEKDSHGFRSSESQGFISKDELELHITKLEQENVQLLEHISGLETHLGCLTNAKQSTQLELENSRSLISDLKEENERKQAEVEMQQMDANQRLRKSQKLLSEALQEYDILKISNSSLQASIDSLIEECSSLQNLNADLKMQKMELHDHVMHLEVELDQSRRKVSEFSNQVKNIEAKLSSLQIGITSKEKSLLSQLENLFQEHKEYKKKLSQTHAMLKKIESDKTSKTENLQRELAHLSEQISSDHREQEQITSDAKEASCANGAESKSEICQMQRENNEYRRMIQSLQDEIDKLMRKTQLMEKELMLINEHKQDDKVCSEVNEKPHGTGTSHVTEVYRESKTQQHGLEFAEVVESNNMLKLQAKRFSTEEQIDDSEILKKIMTENKTMTTDTNKIASLEAELKDMKERYLHMSLQYAQVEAQREELVLKLKSMQKERRWFS</sequence>
<accession>A0A804IXM2</accession>
<feature type="domain" description="C2 NT-type" evidence="3">
    <location>
        <begin position="6"/>
        <end position="139"/>
    </location>
</feature>
<evidence type="ECO:0000313" key="6">
    <source>
        <dbReference type="Proteomes" id="UP000012960"/>
    </source>
</evidence>
<dbReference type="EnsemblPlants" id="Ma04_t35840.1">
    <property type="protein sequence ID" value="Ma04_p35840.1"/>
    <property type="gene ID" value="Ma04_g35840"/>
</dbReference>
<keyword evidence="6" id="KW-1185">Reference proteome</keyword>
<dbReference type="PROSITE" id="PS51840">
    <property type="entry name" value="C2_NT"/>
    <property type="match status" value="1"/>
</dbReference>
<protein>
    <submittedName>
        <fullName evidence="4">(wild Malaysian banana) hypothetical protein</fullName>
    </submittedName>
</protein>
<evidence type="ECO:0000256" key="2">
    <source>
        <dbReference type="SAM" id="MobiDB-lite"/>
    </source>
</evidence>
<dbReference type="OMA" id="CKWTETW"/>
<gene>
    <name evidence="4" type="ORF">GSMUA_141810.1</name>
</gene>
<proteinExistence type="predicted"/>
<reference evidence="4" key="1">
    <citation type="submission" date="2021-03" db="EMBL/GenBank/DDBJ databases">
        <authorList>
            <consortium name="Genoscope - CEA"/>
            <person name="William W."/>
        </authorList>
    </citation>
    <scope>NUCLEOTIDE SEQUENCE</scope>
    <source>
        <strain evidence="4">Doubled-haploid Pahang</strain>
    </source>
</reference>
<dbReference type="Proteomes" id="UP000012960">
    <property type="component" value="Unplaced"/>
</dbReference>
<dbReference type="FunCoup" id="A0A804IXM2">
    <property type="interactions" value="75"/>
</dbReference>
<dbReference type="InParanoid" id="A0A804IXM2"/>